<dbReference type="Proteomes" id="UP000070328">
    <property type="component" value="Unassembled WGS sequence"/>
</dbReference>
<evidence type="ECO:0000256" key="1">
    <source>
        <dbReference type="ARBA" id="ARBA00012513"/>
    </source>
</evidence>
<evidence type="ECO:0000259" key="10">
    <source>
        <dbReference type="SMART" id="SM01331"/>
    </source>
</evidence>
<keyword evidence="6" id="KW-0067">ATP-binding</keyword>
<evidence type="ECO:0000256" key="5">
    <source>
        <dbReference type="ARBA" id="ARBA00022777"/>
    </source>
</evidence>
<proteinExistence type="predicted"/>
<dbReference type="InterPro" id="IPR011009">
    <property type="entry name" value="Kinase-like_dom_sf"/>
</dbReference>
<dbReference type="Gene3D" id="3.30.200.20">
    <property type="entry name" value="Phosphorylase Kinase, domain 1"/>
    <property type="match status" value="1"/>
</dbReference>
<dbReference type="GO" id="GO:0000278">
    <property type="term" value="P:mitotic cell cycle"/>
    <property type="evidence" value="ECO:0007669"/>
    <property type="project" value="TreeGrafter"/>
</dbReference>
<evidence type="ECO:0000313" key="12">
    <source>
        <dbReference type="Proteomes" id="UP000070328"/>
    </source>
</evidence>
<keyword evidence="5" id="KW-0418">Kinase</keyword>
<dbReference type="GO" id="GO:0005737">
    <property type="term" value="C:cytoplasm"/>
    <property type="evidence" value="ECO:0007669"/>
    <property type="project" value="TreeGrafter"/>
</dbReference>
<dbReference type="EC" id="2.7.11.1" evidence="1"/>
<evidence type="ECO:0000256" key="8">
    <source>
        <dbReference type="ARBA" id="ARBA00048679"/>
    </source>
</evidence>
<comment type="catalytic activity">
    <reaction evidence="8">
        <text>L-seryl-[protein] + ATP = O-phospho-L-seryl-[protein] + ADP + H(+)</text>
        <dbReference type="Rhea" id="RHEA:17989"/>
        <dbReference type="Rhea" id="RHEA-COMP:9863"/>
        <dbReference type="Rhea" id="RHEA-COMP:11604"/>
        <dbReference type="ChEBI" id="CHEBI:15378"/>
        <dbReference type="ChEBI" id="CHEBI:29999"/>
        <dbReference type="ChEBI" id="CHEBI:30616"/>
        <dbReference type="ChEBI" id="CHEBI:83421"/>
        <dbReference type="ChEBI" id="CHEBI:456216"/>
        <dbReference type="EC" id="2.7.11.1"/>
    </reaction>
</comment>
<evidence type="ECO:0000256" key="2">
    <source>
        <dbReference type="ARBA" id="ARBA00022527"/>
    </source>
</evidence>
<comment type="caution">
    <text evidence="11">The sequence shown here is derived from an EMBL/GenBank/DDBJ whole genome shotgun (WGS) entry which is preliminary data.</text>
</comment>
<keyword evidence="4" id="KW-0547">Nucleotide-binding</keyword>
<protein>
    <recommendedName>
        <fullName evidence="1">non-specific serine/threonine protein kinase</fullName>
        <ecNumber evidence="1">2.7.11.1</ecNumber>
    </recommendedName>
</protein>
<sequence>MVRTTAARTYGKTSTKAKARRLFAELPQTPIRKPNATVTLDSEDDSIIKITEDLDALGINLDSYSSEDELSKDFSEVVVASPPTPQKPETPPRAVKQTPRTAKTTRRIARGSLPTPVSKAETPKTKVPEVPVEPQPDYRILTWEDVCPPGDTIEKIAEASYAEVYRVRNERGTSIIKCIRLESPIKAQTKTQERSGLVDEEPHSEDDMRGELSISEWLADIPGFVIYKERYLVKGKAPKCLLETHQSFHRKMKRKDPDRLQFYPSPSRYLDETTFLVVELGDAGTALEDFELTDSSQLWDIFFHVAIALARAEDLACFEHRDLHEGNLCIRRSEDPQTRNSKTPGPYFGYSGLDITILDYGLSRAEDLELEESQPIALDLEKDLSIFTSTHAPQCKVYRQMRSFLIRGERGHLPPSAHKSPYCKGVDGEPLSWDVFVPYTNVLWLAYLYQYMIKGFRGDKKDLAAFKKVTKELWKYLDPDAKAGTPAFGTSAEVVRFAVEAGWIAESQLMGDIEEDREESIILSREEVQEMGLRRSPRKLRIAVPTARTVVLSPNTTLVHRLTAYEHQPIRIRDKDRLENFRKAAKGLTPHPEGHTTVLLIYSHRPVVAKTYSKEDEYYLYSSNEDAHAYIGSYIPVNGMSGFYRQ</sequence>
<keyword evidence="12" id="KW-1185">Reference proteome</keyword>
<dbReference type="SMART" id="SM01331">
    <property type="entry name" value="DUF3635"/>
    <property type="match status" value="1"/>
</dbReference>
<evidence type="ECO:0000256" key="4">
    <source>
        <dbReference type="ARBA" id="ARBA00022741"/>
    </source>
</evidence>
<dbReference type="AlphaFoldDB" id="A0A135SXP6"/>
<dbReference type="GO" id="GO:0035556">
    <property type="term" value="P:intracellular signal transduction"/>
    <property type="evidence" value="ECO:0007669"/>
    <property type="project" value="TreeGrafter"/>
</dbReference>
<name>A0A135SXP6_9PEZI</name>
<feature type="compositionally biased region" description="Pro residues" evidence="9">
    <location>
        <begin position="82"/>
        <end position="91"/>
    </location>
</feature>
<dbReference type="GO" id="GO:0072354">
    <property type="term" value="F:histone H3T3 kinase activity"/>
    <property type="evidence" value="ECO:0007669"/>
    <property type="project" value="TreeGrafter"/>
</dbReference>
<organism evidence="11 12">
    <name type="scientific">Colletotrichum simmondsii</name>
    <dbReference type="NCBI Taxonomy" id="703756"/>
    <lineage>
        <taxon>Eukaryota</taxon>
        <taxon>Fungi</taxon>
        <taxon>Dikarya</taxon>
        <taxon>Ascomycota</taxon>
        <taxon>Pezizomycotina</taxon>
        <taxon>Sordariomycetes</taxon>
        <taxon>Hypocreomycetidae</taxon>
        <taxon>Glomerellales</taxon>
        <taxon>Glomerellaceae</taxon>
        <taxon>Colletotrichum</taxon>
        <taxon>Colletotrichum acutatum species complex</taxon>
    </lineage>
</organism>
<feature type="region of interest" description="Disordered" evidence="9">
    <location>
        <begin position="79"/>
        <end position="132"/>
    </location>
</feature>
<dbReference type="Pfam" id="PF12330">
    <property type="entry name" value="Haspin_kinase"/>
    <property type="match status" value="1"/>
</dbReference>
<feature type="domain" description="Serine/threonine-protein kinase haspin C-terminal" evidence="10">
    <location>
        <begin position="384"/>
        <end position="499"/>
    </location>
</feature>
<evidence type="ECO:0000256" key="9">
    <source>
        <dbReference type="SAM" id="MobiDB-lite"/>
    </source>
</evidence>
<evidence type="ECO:0000256" key="6">
    <source>
        <dbReference type="ARBA" id="ARBA00022840"/>
    </source>
</evidence>
<dbReference type="OrthoDB" id="21018at2759"/>
<dbReference type="GO" id="GO:0005524">
    <property type="term" value="F:ATP binding"/>
    <property type="evidence" value="ECO:0007669"/>
    <property type="project" value="UniProtKB-KW"/>
</dbReference>
<gene>
    <name evidence="11" type="ORF">CSIM01_06925</name>
</gene>
<accession>A0A135SXP6</accession>
<reference evidence="11 12" key="1">
    <citation type="submission" date="2014-02" db="EMBL/GenBank/DDBJ databases">
        <title>The genome sequence of Colletotrichum simmondsii CBS122122.</title>
        <authorList>
            <person name="Baroncelli R."/>
            <person name="Thon M.R."/>
        </authorList>
    </citation>
    <scope>NUCLEOTIDE SEQUENCE [LARGE SCALE GENOMIC DNA]</scope>
    <source>
        <strain evidence="11 12">CBS122122</strain>
    </source>
</reference>
<dbReference type="GO" id="GO:0005634">
    <property type="term" value="C:nucleus"/>
    <property type="evidence" value="ECO:0007669"/>
    <property type="project" value="TreeGrafter"/>
</dbReference>
<dbReference type="SUPFAM" id="SSF56112">
    <property type="entry name" value="Protein kinase-like (PK-like)"/>
    <property type="match status" value="1"/>
</dbReference>
<dbReference type="EMBL" id="JFBX01000363">
    <property type="protein sequence ID" value="KXH40664.1"/>
    <property type="molecule type" value="Genomic_DNA"/>
</dbReference>
<evidence type="ECO:0000256" key="7">
    <source>
        <dbReference type="ARBA" id="ARBA00047899"/>
    </source>
</evidence>
<dbReference type="PANTHER" id="PTHR24419">
    <property type="entry name" value="INTERLEUKIN-1 RECEPTOR-ASSOCIATED KINASE"/>
    <property type="match status" value="1"/>
</dbReference>
<dbReference type="InterPro" id="IPR024604">
    <property type="entry name" value="GSG2_C"/>
</dbReference>
<dbReference type="PANTHER" id="PTHR24419:SF18">
    <property type="entry name" value="SERINE_THREONINE-PROTEIN KINASE HASPIN"/>
    <property type="match status" value="1"/>
</dbReference>
<dbReference type="Gene3D" id="1.10.510.10">
    <property type="entry name" value="Transferase(Phosphotransferase) domain 1"/>
    <property type="match status" value="1"/>
</dbReference>
<comment type="catalytic activity">
    <reaction evidence="7">
        <text>L-threonyl-[protein] + ATP = O-phospho-L-threonyl-[protein] + ADP + H(+)</text>
        <dbReference type="Rhea" id="RHEA:46608"/>
        <dbReference type="Rhea" id="RHEA-COMP:11060"/>
        <dbReference type="Rhea" id="RHEA-COMP:11605"/>
        <dbReference type="ChEBI" id="CHEBI:15378"/>
        <dbReference type="ChEBI" id="CHEBI:30013"/>
        <dbReference type="ChEBI" id="CHEBI:30616"/>
        <dbReference type="ChEBI" id="CHEBI:61977"/>
        <dbReference type="ChEBI" id="CHEBI:456216"/>
        <dbReference type="EC" id="2.7.11.1"/>
    </reaction>
</comment>
<evidence type="ECO:0000256" key="3">
    <source>
        <dbReference type="ARBA" id="ARBA00022679"/>
    </source>
</evidence>
<keyword evidence="2" id="KW-0723">Serine/threonine-protein kinase</keyword>
<keyword evidence="3" id="KW-0808">Transferase</keyword>
<evidence type="ECO:0000313" key="11">
    <source>
        <dbReference type="EMBL" id="KXH40664.1"/>
    </source>
</evidence>